<dbReference type="Proteomes" id="UP001207468">
    <property type="component" value="Unassembled WGS sequence"/>
</dbReference>
<evidence type="ECO:0000313" key="2">
    <source>
        <dbReference type="Proteomes" id="UP001207468"/>
    </source>
</evidence>
<sequence>MSVDAEAAMEPKKKNSGWHVTRSHGAMAGQSTGSDKTQRNSIDLGTDNDHYSAVESPEQQDKSGDDSNDSIVEVMARKESKPVTATMCKKVAIAQEEGNESFDDENEMFLFTVEVINIAKGNCTIEIIMSTIPWFTLQQKLAQHLNVYPSALHAQYRLSTDPKGSLPLDLTTLEHFDTMIALLQPLVVPPCLQNGKRSTRKMKEVKVVVTNRDDELPSTDSRHQIKKSTKFGSVPSDSNVDRQRSKGKLFHENKVEAQKTILNAFSCDIHSLPDKPTLCWKDLVQHLCYPITESHLNLWATMHVKDPKKYPATTKPAEINVYTGLPPLPNPVLAKTKVPRIGPWLEYCDMHRDCQGEDFSKHVDKFDKEGYHRINQLVRDHMSEEKLLNWVNIGKGTADLLIQYAMEDMELVNTRRFSMVG</sequence>
<accession>A0ACC0UAW2</accession>
<dbReference type="EMBL" id="JAGFNK010000085">
    <property type="protein sequence ID" value="KAI9508611.1"/>
    <property type="molecule type" value="Genomic_DNA"/>
</dbReference>
<name>A0ACC0UAW2_9AGAM</name>
<evidence type="ECO:0000313" key="1">
    <source>
        <dbReference type="EMBL" id="KAI9508611.1"/>
    </source>
</evidence>
<keyword evidence="2" id="KW-1185">Reference proteome</keyword>
<proteinExistence type="predicted"/>
<gene>
    <name evidence="1" type="ORF">F5148DRAFT_1148903</name>
</gene>
<organism evidence="1 2">
    <name type="scientific">Russula earlei</name>
    <dbReference type="NCBI Taxonomy" id="71964"/>
    <lineage>
        <taxon>Eukaryota</taxon>
        <taxon>Fungi</taxon>
        <taxon>Dikarya</taxon>
        <taxon>Basidiomycota</taxon>
        <taxon>Agaricomycotina</taxon>
        <taxon>Agaricomycetes</taxon>
        <taxon>Russulales</taxon>
        <taxon>Russulaceae</taxon>
        <taxon>Russula</taxon>
    </lineage>
</organism>
<protein>
    <submittedName>
        <fullName evidence="1">Uncharacterized protein</fullName>
    </submittedName>
</protein>
<comment type="caution">
    <text evidence="1">The sequence shown here is derived from an EMBL/GenBank/DDBJ whole genome shotgun (WGS) entry which is preliminary data.</text>
</comment>
<reference evidence="1" key="1">
    <citation type="submission" date="2021-03" db="EMBL/GenBank/DDBJ databases">
        <title>Evolutionary priming and transition to the ectomycorrhizal habit in an iconic lineage of mushroom-forming fungi: is preadaptation a requirement?</title>
        <authorList>
            <consortium name="DOE Joint Genome Institute"/>
            <person name="Looney B.P."/>
            <person name="Miyauchi S."/>
            <person name="Morin E."/>
            <person name="Drula E."/>
            <person name="Courty P.E."/>
            <person name="Chicoki N."/>
            <person name="Fauchery L."/>
            <person name="Kohler A."/>
            <person name="Kuo A."/>
            <person name="LaButti K."/>
            <person name="Pangilinan J."/>
            <person name="Lipzen A."/>
            <person name="Riley R."/>
            <person name="Andreopoulos W."/>
            <person name="He G."/>
            <person name="Johnson J."/>
            <person name="Barry K.W."/>
            <person name="Grigoriev I.V."/>
            <person name="Nagy L."/>
            <person name="Hibbett D."/>
            <person name="Henrissat B."/>
            <person name="Matheny P.B."/>
            <person name="Labbe J."/>
            <person name="Martin A.F."/>
        </authorList>
    </citation>
    <scope>NUCLEOTIDE SEQUENCE</scope>
    <source>
        <strain evidence="1">BPL698</strain>
    </source>
</reference>